<evidence type="ECO:0000256" key="1">
    <source>
        <dbReference type="SAM" id="MobiDB-lite"/>
    </source>
</evidence>
<feature type="region of interest" description="Disordered" evidence="1">
    <location>
        <begin position="177"/>
        <end position="203"/>
    </location>
</feature>
<feature type="domain" description="Lantibiotic dehydratase N-terminal" evidence="2">
    <location>
        <begin position="57"/>
        <end position="728"/>
    </location>
</feature>
<protein>
    <submittedName>
        <fullName evidence="4">Lantibiotic dehydratase</fullName>
    </submittedName>
</protein>
<evidence type="ECO:0000259" key="3">
    <source>
        <dbReference type="Pfam" id="PF14028"/>
    </source>
</evidence>
<evidence type="ECO:0000259" key="2">
    <source>
        <dbReference type="Pfam" id="PF04738"/>
    </source>
</evidence>
<feature type="region of interest" description="Disordered" evidence="1">
    <location>
        <begin position="983"/>
        <end position="1002"/>
    </location>
</feature>
<accession>A0ABV9ZWA8</accession>
<proteinExistence type="predicted"/>
<feature type="region of interest" description="Disordered" evidence="1">
    <location>
        <begin position="1075"/>
        <end position="1095"/>
    </location>
</feature>
<feature type="compositionally biased region" description="Acidic residues" evidence="1">
    <location>
        <begin position="34"/>
        <end position="44"/>
    </location>
</feature>
<comment type="caution">
    <text evidence="4">The sequence shown here is derived from an EMBL/GenBank/DDBJ whole genome shotgun (WGS) entry which is preliminary data.</text>
</comment>
<gene>
    <name evidence="4" type="ORF">ACFPP6_08640</name>
</gene>
<feature type="region of interest" description="Disordered" evidence="1">
    <location>
        <begin position="23"/>
        <end position="45"/>
    </location>
</feature>
<evidence type="ECO:0000313" key="4">
    <source>
        <dbReference type="EMBL" id="MFC5144740.1"/>
    </source>
</evidence>
<dbReference type="Proteomes" id="UP001596222">
    <property type="component" value="Unassembled WGS sequence"/>
</dbReference>
<feature type="compositionally biased region" description="Basic residues" evidence="1">
    <location>
        <begin position="1075"/>
        <end position="1089"/>
    </location>
</feature>
<organism evidence="4 5">
    <name type="scientific">Streptomyces aureoversilis</name>
    <dbReference type="NCBI Taxonomy" id="67277"/>
    <lineage>
        <taxon>Bacteria</taxon>
        <taxon>Bacillati</taxon>
        <taxon>Actinomycetota</taxon>
        <taxon>Actinomycetes</taxon>
        <taxon>Kitasatosporales</taxon>
        <taxon>Streptomycetaceae</taxon>
        <taxon>Streptomyces</taxon>
    </lineage>
</organism>
<sequence>MPGEVAMVRLPLMPAVHLSKTWSGASPAAPGMEDGQEAPDDWPEDWPRTLTERLWSDARLREAVRISSPALAASADRLVAGRITEAARRRRVALALTRYAVRAAGRPTPFGLLGGVCAARFGDAADVRIGDVHRRAVQPDGAWLAAFLSSLEQDASILCRLRLMANDQCHVRGNRLVLPSGRRTPTGTGPEAGPPPAGPSGFREKSVRLTKAVEEVLRAAATPVTGGGLLDALVRSFGEQHRDAALTLIRALTAQEFLVSELRPAALLAPDPLSRLDEMLSAVGDAAARQREDLGRVRECVTSYRLGGPGGGEGRLEALITTLYAVQDTPTSDRPPVQVDMFLDADITLPAEVGREAARALEVLWRVAARHPQGAGATYHAAFVERYGTQRLVPLNELLDPERGLGPPEHYAPAHRPFAARTPAEGHDDHEDRAGAGREMLLGELVQTAGVGPHREVVLTDALVERLAAIGGGRPVPPAAPTAEMCARLLAASVPDLTAGRFLLALSGTGGSAQAGAHFGRFAGQVPEFAAELGRMLPAGREDSGAVPAQLMYAPSDARLTNVCRVPPVLAHTVVAGGHADPADPGAIRPDDLLIGADEHRMYAVSRRLEREVTVLVPHMLNPHGAAPHQARFLQELAFQGRRVHWAWSWGGLEVLPFLPRVRRHRTVLAPARWRPDATLCDAPGSPRRWEASLDRWRATWHVPDHVVLARGDHRLTVHLGDAWHRSLVRDELRRHPDTVIEEVPVVAGDPGSGWSAGFAAEVVIPLLPSPSPSPSRSSRTARYRPRTLVRPVAAPCHLPGGEWLSAKLYASANRHDDILVDQLRPFVRMLPEAVDRWFFLRYADPAPHLRLRFHTPPAVLGTTMLPALHDWARSLRELGLLQDLTLCAYEPEIERYGGTEAMTPAEQVFHADSLAVLEALHARAAGRWQVSGPELAAACIMDLARQFAGVLGDGYALSLALTTGQGYHHTSAHQRARARSFLDPADGEEDPHEGGSERPLGRAASDALRLLLASRHPAVSAYGRLLRRAGPQQGSSATILRSLGHMTANRLGLTPADELAAHELVRATLLAGRARHRNRRGHRSHRDHRAGASA</sequence>
<reference evidence="5" key="1">
    <citation type="journal article" date="2019" name="Int. J. Syst. Evol. Microbiol.">
        <title>The Global Catalogue of Microorganisms (GCM) 10K type strain sequencing project: providing services to taxonomists for standard genome sequencing and annotation.</title>
        <authorList>
            <consortium name="The Broad Institute Genomics Platform"/>
            <consortium name="The Broad Institute Genome Sequencing Center for Infectious Disease"/>
            <person name="Wu L."/>
            <person name="Ma J."/>
        </authorList>
    </citation>
    <scope>NUCLEOTIDE SEQUENCE [LARGE SCALE GENOMIC DNA]</scope>
    <source>
        <strain evidence="5">CGMCC 4.1641</strain>
    </source>
</reference>
<dbReference type="RefSeq" id="WP_382038774.1">
    <property type="nucleotide sequence ID" value="NZ_JBHSKJ010000004.1"/>
</dbReference>
<feature type="compositionally biased region" description="Low complexity" evidence="1">
    <location>
        <begin position="179"/>
        <end position="191"/>
    </location>
</feature>
<feature type="domain" description="Thiopeptide-type bacteriocin biosynthesis" evidence="3">
    <location>
        <begin position="804"/>
        <end position="1069"/>
    </location>
</feature>
<dbReference type="EMBL" id="JBHSKJ010000004">
    <property type="protein sequence ID" value="MFC5144740.1"/>
    <property type="molecule type" value="Genomic_DNA"/>
</dbReference>
<dbReference type="InterPro" id="IPR023809">
    <property type="entry name" value="Thiopep_bacteriocin_synth_dom"/>
</dbReference>
<evidence type="ECO:0000313" key="5">
    <source>
        <dbReference type="Proteomes" id="UP001596222"/>
    </source>
</evidence>
<name>A0ABV9ZWA8_9ACTN</name>
<keyword evidence="5" id="KW-1185">Reference proteome</keyword>
<dbReference type="InterPro" id="IPR006827">
    <property type="entry name" value="Lant_deHydtase_N"/>
</dbReference>
<dbReference type="NCBIfam" id="TIGR03891">
    <property type="entry name" value="thiopep_ocin"/>
    <property type="match status" value="1"/>
</dbReference>
<dbReference type="Pfam" id="PF14028">
    <property type="entry name" value="Lant_dehydr_C"/>
    <property type="match status" value="1"/>
</dbReference>
<dbReference type="Pfam" id="PF04738">
    <property type="entry name" value="Lant_dehydr_N"/>
    <property type="match status" value="1"/>
</dbReference>